<proteinExistence type="predicted"/>
<name>A0ABS4F0M8_9CLOT</name>
<dbReference type="EMBL" id="JAGGJZ010000003">
    <property type="protein sequence ID" value="MBP1889809.1"/>
    <property type="molecule type" value="Genomic_DNA"/>
</dbReference>
<dbReference type="RefSeq" id="WP_209796704.1">
    <property type="nucleotide sequence ID" value="NZ_JAGGJZ010000003.1"/>
</dbReference>
<dbReference type="Proteomes" id="UP000783390">
    <property type="component" value="Unassembled WGS sequence"/>
</dbReference>
<evidence type="ECO:0008006" key="3">
    <source>
        <dbReference type="Google" id="ProtNLM"/>
    </source>
</evidence>
<evidence type="ECO:0000313" key="2">
    <source>
        <dbReference type="Proteomes" id="UP000783390"/>
    </source>
</evidence>
<evidence type="ECO:0000313" key="1">
    <source>
        <dbReference type="EMBL" id="MBP1889809.1"/>
    </source>
</evidence>
<sequence>MKRKFKLGNEELEFEMTNKTIFDIDDRYGNYGIVINSLMQDEKLYNNALKIMSCSCVTRELSEDEIIEKLTPRQLTQEFINFVIELYFDYVGIKPELSEDEDKKETKKKEI</sequence>
<gene>
    <name evidence="1" type="ORF">J2Z53_001392</name>
</gene>
<accession>A0ABS4F0M8</accession>
<organism evidence="1 2">
    <name type="scientific">Clostridium moniliforme</name>
    <dbReference type="NCBI Taxonomy" id="39489"/>
    <lineage>
        <taxon>Bacteria</taxon>
        <taxon>Bacillati</taxon>
        <taxon>Bacillota</taxon>
        <taxon>Clostridia</taxon>
        <taxon>Eubacteriales</taxon>
        <taxon>Clostridiaceae</taxon>
        <taxon>Clostridium</taxon>
    </lineage>
</organism>
<reference evidence="1 2" key="1">
    <citation type="submission" date="2021-03" db="EMBL/GenBank/DDBJ databases">
        <title>Genomic Encyclopedia of Type Strains, Phase IV (KMG-IV): sequencing the most valuable type-strain genomes for metagenomic binning, comparative biology and taxonomic classification.</title>
        <authorList>
            <person name="Goeker M."/>
        </authorList>
    </citation>
    <scope>NUCLEOTIDE SEQUENCE [LARGE SCALE GENOMIC DNA]</scope>
    <source>
        <strain evidence="1 2">DSM 3984</strain>
    </source>
</reference>
<protein>
    <recommendedName>
        <fullName evidence="3">Phage protein</fullName>
    </recommendedName>
</protein>
<keyword evidence="2" id="KW-1185">Reference proteome</keyword>
<comment type="caution">
    <text evidence="1">The sequence shown here is derived from an EMBL/GenBank/DDBJ whole genome shotgun (WGS) entry which is preliminary data.</text>
</comment>